<name>A0A8T1Q8H8_CARIL</name>
<dbReference type="EMBL" id="CM031814">
    <property type="protein sequence ID" value="KAG6650750.1"/>
    <property type="molecule type" value="Genomic_DNA"/>
</dbReference>
<proteinExistence type="predicted"/>
<organism evidence="1 2">
    <name type="scientific">Carya illinoinensis</name>
    <name type="common">Pecan</name>
    <dbReference type="NCBI Taxonomy" id="32201"/>
    <lineage>
        <taxon>Eukaryota</taxon>
        <taxon>Viridiplantae</taxon>
        <taxon>Streptophyta</taxon>
        <taxon>Embryophyta</taxon>
        <taxon>Tracheophyta</taxon>
        <taxon>Spermatophyta</taxon>
        <taxon>Magnoliopsida</taxon>
        <taxon>eudicotyledons</taxon>
        <taxon>Gunneridae</taxon>
        <taxon>Pentapetalae</taxon>
        <taxon>rosids</taxon>
        <taxon>fabids</taxon>
        <taxon>Fagales</taxon>
        <taxon>Juglandaceae</taxon>
        <taxon>Carya</taxon>
    </lineage>
</organism>
<comment type="caution">
    <text evidence="1">The sequence shown here is derived from an EMBL/GenBank/DDBJ whole genome shotgun (WGS) entry which is preliminary data.</text>
</comment>
<keyword evidence="2" id="KW-1185">Reference proteome</keyword>
<gene>
    <name evidence="1" type="ORF">CIPAW_06G064400</name>
</gene>
<accession>A0A8T1Q8H8</accession>
<sequence length="165" mass="18573">MHQCSPRKLLAIGSHHQELLPYEVPCHKMLLTSCPLTRYFSPLTHAWSLPHQASCTIISLTRFWAPTESSSRCPMATKLHAPEAPHQIHKSVDDISWLLATYTMGSTSWQEMKVVPLLPNKSNALAEFVVNIINRSVLRTSWAFINARTWLPAGIARVSPTFTTL</sequence>
<evidence type="ECO:0000313" key="1">
    <source>
        <dbReference type="EMBL" id="KAG6650750.1"/>
    </source>
</evidence>
<dbReference type="Proteomes" id="UP000811609">
    <property type="component" value="Chromosome 6"/>
</dbReference>
<reference evidence="1" key="1">
    <citation type="submission" date="2020-12" db="EMBL/GenBank/DDBJ databases">
        <title>WGS assembly of Carya illinoinensis cv. Pawnee.</title>
        <authorList>
            <person name="Platts A."/>
            <person name="Shu S."/>
            <person name="Wright S."/>
            <person name="Barry K."/>
            <person name="Edger P."/>
            <person name="Pires J.C."/>
            <person name="Schmutz J."/>
        </authorList>
    </citation>
    <scope>NUCLEOTIDE SEQUENCE</scope>
    <source>
        <tissue evidence="1">Leaf</tissue>
    </source>
</reference>
<evidence type="ECO:0000313" key="2">
    <source>
        <dbReference type="Proteomes" id="UP000811609"/>
    </source>
</evidence>
<protein>
    <submittedName>
        <fullName evidence="1">Uncharacterized protein</fullName>
    </submittedName>
</protein>
<dbReference type="AlphaFoldDB" id="A0A8T1Q8H8"/>